<comment type="caution">
    <text evidence="2">The sequence shown here is derived from an EMBL/GenBank/DDBJ whole genome shotgun (WGS) entry which is preliminary data.</text>
</comment>
<dbReference type="InterPro" id="IPR032710">
    <property type="entry name" value="NTF2-like_dom_sf"/>
</dbReference>
<sequence>MMRYFLPMVVVGLLIPLAASAQDASTPTAEEAEIREAGEKYVAAFNERDAEALAALWSPDAVYTNRMTGEQVVGREAIEEQFVALFE</sequence>
<proteinExistence type="predicted"/>
<dbReference type="Gene3D" id="3.10.450.50">
    <property type="match status" value="1"/>
</dbReference>
<gene>
    <name evidence="2" type="ORF">S01H1_41382</name>
</gene>
<dbReference type="AlphaFoldDB" id="X0WJX9"/>
<reference evidence="2" key="1">
    <citation type="journal article" date="2014" name="Front. Microbiol.">
        <title>High frequency of phylogenetically diverse reductive dehalogenase-homologous genes in deep subseafloor sedimentary metagenomes.</title>
        <authorList>
            <person name="Kawai M."/>
            <person name="Futagami T."/>
            <person name="Toyoda A."/>
            <person name="Takaki Y."/>
            <person name="Nishi S."/>
            <person name="Hori S."/>
            <person name="Arai W."/>
            <person name="Tsubouchi T."/>
            <person name="Morono Y."/>
            <person name="Uchiyama I."/>
            <person name="Ito T."/>
            <person name="Fujiyama A."/>
            <person name="Inagaki F."/>
            <person name="Takami H."/>
        </authorList>
    </citation>
    <scope>NUCLEOTIDE SEQUENCE</scope>
    <source>
        <strain evidence="2">Expedition CK06-06</strain>
    </source>
</reference>
<feature type="non-terminal residue" evidence="2">
    <location>
        <position position="87"/>
    </location>
</feature>
<dbReference type="InterPro" id="IPR037401">
    <property type="entry name" value="SnoaL-like"/>
</dbReference>
<evidence type="ECO:0000259" key="1">
    <source>
        <dbReference type="Pfam" id="PF12680"/>
    </source>
</evidence>
<dbReference type="InterPro" id="IPR011944">
    <property type="entry name" value="Steroid_delta5-4_isomerase"/>
</dbReference>
<organism evidence="2">
    <name type="scientific">marine sediment metagenome</name>
    <dbReference type="NCBI Taxonomy" id="412755"/>
    <lineage>
        <taxon>unclassified sequences</taxon>
        <taxon>metagenomes</taxon>
        <taxon>ecological metagenomes</taxon>
    </lineage>
</organism>
<name>X0WJX9_9ZZZZ</name>
<dbReference type="SUPFAM" id="SSF54427">
    <property type="entry name" value="NTF2-like"/>
    <property type="match status" value="1"/>
</dbReference>
<protein>
    <recommendedName>
        <fullName evidence="1">SnoaL-like domain-containing protein</fullName>
    </recommendedName>
</protein>
<dbReference type="NCBIfam" id="TIGR02246">
    <property type="entry name" value="SgcJ/EcaC family oxidoreductase"/>
    <property type="match status" value="1"/>
</dbReference>
<accession>X0WJX9</accession>
<feature type="domain" description="SnoaL-like" evidence="1">
    <location>
        <begin position="39"/>
        <end position="86"/>
    </location>
</feature>
<evidence type="ECO:0000313" key="2">
    <source>
        <dbReference type="EMBL" id="GAG12971.1"/>
    </source>
</evidence>
<dbReference type="EMBL" id="BARS01026245">
    <property type="protein sequence ID" value="GAG12971.1"/>
    <property type="molecule type" value="Genomic_DNA"/>
</dbReference>
<dbReference type="Pfam" id="PF12680">
    <property type="entry name" value="SnoaL_2"/>
    <property type="match status" value="1"/>
</dbReference>